<protein>
    <submittedName>
        <fullName evidence="1">Uncharacterized protein</fullName>
    </submittedName>
</protein>
<reference evidence="1" key="2">
    <citation type="submission" date="2020-09" db="EMBL/GenBank/DDBJ databases">
        <authorList>
            <person name="Sun Q."/>
            <person name="Ohkuma M."/>
        </authorList>
    </citation>
    <scope>NUCLEOTIDE SEQUENCE</scope>
    <source>
        <strain evidence="1">JCM 4654</strain>
    </source>
</reference>
<comment type="caution">
    <text evidence="1">The sequence shown here is derived from an EMBL/GenBank/DDBJ whole genome shotgun (WGS) entry which is preliminary data.</text>
</comment>
<dbReference type="RefSeq" id="WP_190180181.1">
    <property type="nucleotide sequence ID" value="NZ_BMVF01000015.1"/>
</dbReference>
<gene>
    <name evidence="1" type="ORF">GCM10010508_50920</name>
</gene>
<evidence type="ECO:0000313" key="2">
    <source>
        <dbReference type="Proteomes" id="UP000608955"/>
    </source>
</evidence>
<dbReference type="AlphaFoldDB" id="A0A918Y757"/>
<name>A0A918Y757_9ACTN</name>
<keyword evidence="2" id="KW-1185">Reference proteome</keyword>
<dbReference type="EMBL" id="BMVF01000015">
    <property type="protein sequence ID" value="GHD93560.1"/>
    <property type="molecule type" value="Genomic_DNA"/>
</dbReference>
<sequence length="164" mass="17605">MEFGDFTVRFRPVIRAKLDWGRLADVGAGVRVETVTGGAARRCLAGLFTVWYADARGADSRWNSPGSHPLRVGSAGRTLPSWPEGRRRAVDALAREYAGGPGPVPLTLPTYRVGEDCHVLLDGNHRAVAAHRAGGDVELTLWALTGPVCEGILPDLRHYAAPLA</sequence>
<reference evidence="1" key="1">
    <citation type="journal article" date="2014" name="Int. J. Syst. Evol. Microbiol.">
        <title>Complete genome sequence of Corynebacterium casei LMG S-19264T (=DSM 44701T), isolated from a smear-ripened cheese.</title>
        <authorList>
            <consortium name="US DOE Joint Genome Institute (JGI-PGF)"/>
            <person name="Walter F."/>
            <person name="Albersmeier A."/>
            <person name="Kalinowski J."/>
            <person name="Ruckert C."/>
        </authorList>
    </citation>
    <scope>NUCLEOTIDE SEQUENCE</scope>
    <source>
        <strain evidence="1">JCM 4654</strain>
    </source>
</reference>
<accession>A0A918Y757</accession>
<organism evidence="1 2">
    <name type="scientific">Streptomyces naganishii JCM 4654</name>
    <dbReference type="NCBI Taxonomy" id="1306179"/>
    <lineage>
        <taxon>Bacteria</taxon>
        <taxon>Bacillati</taxon>
        <taxon>Actinomycetota</taxon>
        <taxon>Actinomycetes</taxon>
        <taxon>Kitasatosporales</taxon>
        <taxon>Streptomycetaceae</taxon>
        <taxon>Streptomyces</taxon>
    </lineage>
</organism>
<proteinExistence type="predicted"/>
<dbReference type="Proteomes" id="UP000608955">
    <property type="component" value="Unassembled WGS sequence"/>
</dbReference>
<evidence type="ECO:0000313" key="1">
    <source>
        <dbReference type="EMBL" id="GHD93560.1"/>
    </source>
</evidence>